<dbReference type="AlphaFoldDB" id="A0A0W0FHL8"/>
<feature type="region of interest" description="Disordered" evidence="1">
    <location>
        <begin position="289"/>
        <end position="341"/>
    </location>
</feature>
<keyword evidence="2" id="KW-1133">Transmembrane helix</keyword>
<dbReference type="EMBL" id="LATX01001977">
    <property type="protein sequence ID" value="KTB35819.1"/>
    <property type="molecule type" value="Genomic_DNA"/>
</dbReference>
<name>A0A0W0FHL8_MONRR</name>
<organism evidence="4 5">
    <name type="scientific">Moniliophthora roreri</name>
    <name type="common">Frosty pod rot fungus</name>
    <name type="synonym">Monilia roreri</name>
    <dbReference type="NCBI Taxonomy" id="221103"/>
    <lineage>
        <taxon>Eukaryota</taxon>
        <taxon>Fungi</taxon>
        <taxon>Dikarya</taxon>
        <taxon>Basidiomycota</taxon>
        <taxon>Agaricomycotina</taxon>
        <taxon>Agaricomycetes</taxon>
        <taxon>Agaricomycetidae</taxon>
        <taxon>Agaricales</taxon>
        <taxon>Marasmiineae</taxon>
        <taxon>Marasmiaceae</taxon>
        <taxon>Moniliophthora</taxon>
    </lineage>
</organism>
<keyword evidence="2" id="KW-0472">Membrane</keyword>
<keyword evidence="2" id="KW-0812">Transmembrane</keyword>
<dbReference type="PANTHER" id="PTHR40465:SF1">
    <property type="entry name" value="DUF6534 DOMAIN-CONTAINING PROTEIN"/>
    <property type="match status" value="1"/>
</dbReference>
<sequence>MPPPGPEDVFGPMLIGLLLDAILLGALAVQVIQYFYRYRRDRWWFKLLVAYLFLVDIVNTACDFGTVWEPLILKFGSRQAVGQAPHLLPADPVTTTLISTPVQLFMAWRLRIITKSKIIPAVIVLFSFCSLGGGAWLSYNIFHDTIDEIRSSMTQKASSTWLISSAVTDVLITIAIVYIMVTRRKGTNADLNNHLGRVMRLTVEAGAVTTFAVISALIVFMTVHQGPYFLIWDLSISKLYSLSLITSLNARPVRQQFPKEKAALFPDQSSNTPTTKQFSGMDTPTAGSTWIHDSDDSTLTPRTNGSSRFPPRSASLFPASKSNIQSGGQHLRHNHDRGDSGSTMTIEVERGEQFEMQPTYYAPAPVKF</sequence>
<evidence type="ECO:0000256" key="2">
    <source>
        <dbReference type="SAM" id="Phobius"/>
    </source>
</evidence>
<accession>A0A0W0FHL8</accession>
<reference evidence="4 5" key="1">
    <citation type="submission" date="2015-12" db="EMBL/GenBank/DDBJ databases">
        <title>Draft genome sequence of Moniliophthora roreri, the causal agent of frosty pod rot of cacao.</title>
        <authorList>
            <person name="Aime M.C."/>
            <person name="Diaz-Valderrama J.R."/>
            <person name="Kijpornyongpan T."/>
            <person name="Phillips-Mora W."/>
        </authorList>
    </citation>
    <scope>NUCLEOTIDE SEQUENCE [LARGE SCALE GENOMIC DNA]</scope>
    <source>
        <strain evidence="4 5">MCA 2952</strain>
    </source>
</reference>
<feature type="transmembrane region" description="Helical" evidence="2">
    <location>
        <begin position="159"/>
        <end position="181"/>
    </location>
</feature>
<evidence type="ECO:0000313" key="5">
    <source>
        <dbReference type="Proteomes" id="UP000054988"/>
    </source>
</evidence>
<gene>
    <name evidence="4" type="ORF">WG66_11622</name>
</gene>
<feature type="transmembrane region" description="Helical" evidence="2">
    <location>
        <begin position="118"/>
        <end position="139"/>
    </location>
</feature>
<dbReference type="InterPro" id="IPR045339">
    <property type="entry name" value="DUF6534"/>
</dbReference>
<evidence type="ECO:0000256" key="1">
    <source>
        <dbReference type="SAM" id="MobiDB-lite"/>
    </source>
</evidence>
<protein>
    <recommendedName>
        <fullName evidence="3">DUF6534 domain-containing protein</fullName>
    </recommendedName>
</protein>
<evidence type="ECO:0000313" key="4">
    <source>
        <dbReference type="EMBL" id="KTB35819.1"/>
    </source>
</evidence>
<dbReference type="PANTHER" id="PTHR40465">
    <property type="entry name" value="CHROMOSOME 1, WHOLE GENOME SHOTGUN SEQUENCE"/>
    <property type="match status" value="1"/>
</dbReference>
<dbReference type="Pfam" id="PF20152">
    <property type="entry name" value="DUF6534"/>
    <property type="match status" value="1"/>
</dbReference>
<feature type="domain" description="DUF6534" evidence="3">
    <location>
        <begin position="165"/>
        <end position="251"/>
    </location>
</feature>
<dbReference type="Proteomes" id="UP000054988">
    <property type="component" value="Unassembled WGS sequence"/>
</dbReference>
<feature type="compositionally biased region" description="Polar residues" evidence="1">
    <location>
        <begin position="297"/>
        <end position="307"/>
    </location>
</feature>
<feature type="transmembrane region" description="Helical" evidence="2">
    <location>
        <begin position="12"/>
        <end position="36"/>
    </location>
</feature>
<comment type="caution">
    <text evidence="4">The sequence shown here is derived from an EMBL/GenBank/DDBJ whole genome shotgun (WGS) entry which is preliminary data.</text>
</comment>
<evidence type="ECO:0000259" key="3">
    <source>
        <dbReference type="Pfam" id="PF20152"/>
    </source>
</evidence>
<feature type="transmembrane region" description="Helical" evidence="2">
    <location>
        <begin position="201"/>
        <end position="223"/>
    </location>
</feature>
<dbReference type="eggNOG" id="ENOG502RY7K">
    <property type="taxonomic scope" value="Eukaryota"/>
</dbReference>
<proteinExistence type="predicted"/>